<dbReference type="EMBL" id="BAAAEW010000023">
    <property type="protein sequence ID" value="GAA0756490.1"/>
    <property type="molecule type" value="Genomic_DNA"/>
</dbReference>
<evidence type="ECO:0000256" key="1">
    <source>
        <dbReference type="ARBA" id="ARBA00004167"/>
    </source>
</evidence>
<feature type="compositionally biased region" description="Low complexity" evidence="5">
    <location>
        <begin position="62"/>
        <end position="72"/>
    </location>
</feature>
<reference evidence="6 7" key="1">
    <citation type="journal article" date="2019" name="Int. J. Syst. Evol. Microbiol.">
        <title>The Global Catalogue of Microorganisms (GCM) 10K type strain sequencing project: providing services to taxonomists for standard genome sequencing and annotation.</title>
        <authorList>
            <consortium name="The Broad Institute Genomics Platform"/>
            <consortium name="The Broad Institute Genome Sequencing Center for Infectious Disease"/>
            <person name="Wu L."/>
            <person name="Ma J."/>
        </authorList>
    </citation>
    <scope>NUCLEOTIDE SEQUENCE [LARGE SCALE GENOMIC DNA]</scope>
    <source>
        <strain evidence="6 7">JCM 15503</strain>
    </source>
</reference>
<dbReference type="NCBIfam" id="TIGR02794">
    <property type="entry name" value="tolA_full"/>
    <property type="match status" value="1"/>
</dbReference>
<feature type="compositionally biased region" description="Pro residues" evidence="5">
    <location>
        <begin position="73"/>
        <end position="97"/>
    </location>
</feature>
<dbReference type="NCBIfam" id="TIGR01352">
    <property type="entry name" value="tonB_Cterm"/>
    <property type="match status" value="1"/>
</dbReference>
<accession>A0ABN1K6P8</accession>
<feature type="compositionally biased region" description="Basic and acidic residues" evidence="5">
    <location>
        <begin position="102"/>
        <end position="204"/>
    </location>
</feature>
<proteinExistence type="predicted"/>
<evidence type="ECO:0000256" key="4">
    <source>
        <dbReference type="ARBA" id="ARBA00023136"/>
    </source>
</evidence>
<feature type="region of interest" description="Disordered" evidence="5">
    <location>
        <begin position="297"/>
        <end position="316"/>
    </location>
</feature>
<dbReference type="Proteomes" id="UP001500279">
    <property type="component" value="Unassembled WGS sequence"/>
</dbReference>
<name>A0ABN1K6P8_9BURK</name>
<feature type="compositionally biased region" description="Polar residues" evidence="5">
    <location>
        <begin position="306"/>
        <end position="316"/>
    </location>
</feature>
<dbReference type="InterPro" id="IPR006260">
    <property type="entry name" value="TonB/TolA_C"/>
</dbReference>
<dbReference type="Gene3D" id="3.30.1150.10">
    <property type="match status" value="1"/>
</dbReference>
<protein>
    <submittedName>
        <fullName evidence="6">Cell envelope integrity protein TolA</fullName>
    </submittedName>
</protein>
<gene>
    <name evidence="6" type="primary">tolA</name>
    <name evidence="6" type="ORF">GCM10009107_34980</name>
</gene>
<feature type="region of interest" description="Disordered" evidence="5">
    <location>
        <begin position="59"/>
        <end position="228"/>
    </location>
</feature>
<sequence length="316" mass="34100">MASPLPQSLALPRESLRPPSADRQSVGLLVSLLAHGLLIAGLALGVQWHTQDPEGVEAELWAATPQIAAPAAVEPPPEPAQETTQPPPKAATPPPPDTAAQDQRDAEIAIEQDRKRKAQKEAERLEAERDAQARKEAEDQRARDKRQQAERKDKEDKAKAEREAKAEQDEADRKAAEKKTKLDQAKKDKAEADRREAQRQDNIRRMNAQLGGTGAENSTGTAARSAGPSANYAGRIKAYIKPNIVLTDPVPGNPTAEVEVRVAPDGSIIGRKLSKSSGSAAWDEAVIRAIDRTAKLPRDTDGTVPSAMTISFKPSE</sequence>
<organism evidence="6 7">
    <name type="scientific">Ideonella azotifigens</name>
    <dbReference type="NCBI Taxonomy" id="513160"/>
    <lineage>
        <taxon>Bacteria</taxon>
        <taxon>Pseudomonadati</taxon>
        <taxon>Pseudomonadota</taxon>
        <taxon>Betaproteobacteria</taxon>
        <taxon>Burkholderiales</taxon>
        <taxon>Sphaerotilaceae</taxon>
        <taxon>Ideonella</taxon>
    </lineage>
</organism>
<keyword evidence="4" id="KW-0472">Membrane</keyword>
<keyword evidence="7" id="KW-1185">Reference proteome</keyword>
<evidence type="ECO:0000256" key="2">
    <source>
        <dbReference type="ARBA" id="ARBA00022692"/>
    </source>
</evidence>
<keyword evidence="2" id="KW-0812">Transmembrane</keyword>
<evidence type="ECO:0000256" key="3">
    <source>
        <dbReference type="ARBA" id="ARBA00022989"/>
    </source>
</evidence>
<evidence type="ECO:0000313" key="6">
    <source>
        <dbReference type="EMBL" id="GAA0756490.1"/>
    </source>
</evidence>
<keyword evidence="3" id="KW-1133">Transmembrane helix</keyword>
<dbReference type="SUPFAM" id="SSF74653">
    <property type="entry name" value="TolA/TonB C-terminal domain"/>
    <property type="match status" value="1"/>
</dbReference>
<comment type="caution">
    <text evidence="6">The sequence shown here is derived from an EMBL/GenBank/DDBJ whole genome shotgun (WGS) entry which is preliminary data.</text>
</comment>
<comment type="subcellular location">
    <subcellularLocation>
        <location evidence="1">Membrane</location>
        <topology evidence="1">Single-pass membrane protein</topology>
    </subcellularLocation>
</comment>
<evidence type="ECO:0000256" key="5">
    <source>
        <dbReference type="SAM" id="MobiDB-lite"/>
    </source>
</evidence>
<dbReference type="RefSeq" id="WP_231011812.1">
    <property type="nucleotide sequence ID" value="NZ_BAAAEW010000023.1"/>
</dbReference>
<evidence type="ECO:0000313" key="7">
    <source>
        <dbReference type="Proteomes" id="UP001500279"/>
    </source>
</evidence>
<feature type="region of interest" description="Disordered" evidence="5">
    <location>
        <begin position="1"/>
        <end position="22"/>
    </location>
</feature>
<dbReference type="Pfam" id="PF13103">
    <property type="entry name" value="TonB_2"/>
    <property type="match status" value="1"/>
</dbReference>
<dbReference type="InterPro" id="IPR014161">
    <property type="entry name" value="Tol-Pal_TolA"/>
</dbReference>